<dbReference type="SUPFAM" id="SSF51735">
    <property type="entry name" value="NAD(P)-binding Rossmann-fold domains"/>
    <property type="match status" value="1"/>
</dbReference>
<dbReference type="Gene3D" id="3.40.50.720">
    <property type="entry name" value="NAD(P)-binding Rossmann-like Domain"/>
    <property type="match status" value="1"/>
</dbReference>
<dbReference type="InterPro" id="IPR051164">
    <property type="entry name" value="NmrA-like_oxidored"/>
</dbReference>
<dbReference type="GeneID" id="89971034"/>
<protein>
    <recommendedName>
        <fullName evidence="3">NmrA-like domain-containing protein</fullName>
    </recommendedName>
</protein>
<keyword evidence="2" id="KW-0521">NADP</keyword>
<dbReference type="InterPro" id="IPR008030">
    <property type="entry name" value="NmrA-like"/>
</dbReference>
<evidence type="ECO:0000256" key="1">
    <source>
        <dbReference type="ARBA" id="ARBA00006328"/>
    </source>
</evidence>
<dbReference type="GO" id="GO:0005634">
    <property type="term" value="C:nucleus"/>
    <property type="evidence" value="ECO:0007669"/>
    <property type="project" value="TreeGrafter"/>
</dbReference>
<dbReference type="Proteomes" id="UP001358417">
    <property type="component" value="Unassembled WGS sequence"/>
</dbReference>
<dbReference type="PANTHER" id="PTHR42748">
    <property type="entry name" value="NITROGEN METABOLITE REPRESSION PROTEIN NMRA FAMILY MEMBER"/>
    <property type="match status" value="1"/>
</dbReference>
<evidence type="ECO:0000256" key="2">
    <source>
        <dbReference type="ARBA" id="ARBA00022857"/>
    </source>
</evidence>
<feature type="domain" description="NmrA-like" evidence="3">
    <location>
        <begin position="2"/>
        <end position="307"/>
    </location>
</feature>
<evidence type="ECO:0000313" key="5">
    <source>
        <dbReference type="Proteomes" id="UP001358417"/>
    </source>
</evidence>
<dbReference type="Pfam" id="PF05368">
    <property type="entry name" value="NmrA"/>
    <property type="match status" value="1"/>
</dbReference>
<dbReference type="PANTHER" id="PTHR42748:SF26">
    <property type="entry name" value="NMRA-LIKE DOMAIN-CONTAINING PROTEIN"/>
    <property type="match status" value="1"/>
</dbReference>
<evidence type="ECO:0000313" key="4">
    <source>
        <dbReference type="EMBL" id="KAK5052031.1"/>
    </source>
</evidence>
<dbReference type="RefSeq" id="XP_064706045.1">
    <property type="nucleotide sequence ID" value="XM_064846435.1"/>
</dbReference>
<dbReference type="EMBL" id="JAVRRD010000014">
    <property type="protein sequence ID" value="KAK5052031.1"/>
    <property type="molecule type" value="Genomic_DNA"/>
</dbReference>
<organism evidence="4 5">
    <name type="scientific">Exophiala bonariae</name>
    <dbReference type="NCBI Taxonomy" id="1690606"/>
    <lineage>
        <taxon>Eukaryota</taxon>
        <taxon>Fungi</taxon>
        <taxon>Dikarya</taxon>
        <taxon>Ascomycota</taxon>
        <taxon>Pezizomycotina</taxon>
        <taxon>Eurotiomycetes</taxon>
        <taxon>Chaetothyriomycetidae</taxon>
        <taxon>Chaetothyriales</taxon>
        <taxon>Herpotrichiellaceae</taxon>
        <taxon>Exophiala</taxon>
    </lineage>
</organism>
<name>A0AAV9N949_9EURO</name>
<dbReference type="InterPro" id="IPR036291">
    <property type="entry name" value="NAD(P)-bd_dom_sf"/>
</dbReference>
<sequence length="320" mass="35157">MAKTVVIFGATGKQGGSVVDAFLGDPSFNVRAVVRDLKSTSAQALQTRGVDVVKGDLFDEASLVNAFKGASIIYGVTADIGVLLPQLLRDGVKSVITEASRLEKVEGKNLVHAVAANKDTIELFIFSGLSPAREISGGKFETIHHFDSKAEIINYLESDFPELVSRTVELQLGMFATNITRQSPLRPWKQPDGRYRVTMPNSIDTPVPFIDPNRDPAIFVKALASQPLPPSTSESRVRKFAGFARYTTHRQWIDLLNRQIAGKVYFEETSVDSWANLMSPPGLGLELAEMWKYVEEIGYFGGDKGGTTIITEVRKMNEST</sequence>
<evidence type="ECO:0000259" key="3">
    <source>
        <dbReference type="Pfam" id="PF05368"/>
    </source>
</evidence>
<dbReference type="AlphaFoldDB" id="A0AAV9N949"/>
<reference evidence="4 5" key="1">
    <citation type="submission" date="2023-08" db="EMBL/GenBank/DDBJ databases">
        <title>Black Yeasts Isolated from many extreme environments.</title>
        <authorList>
            <person name="Coleine C."/>
            <person name="Stajich J.E."/>
            <person name="Selbmann L."/>
        </authorList>
    </citation>
    <scope>NUCLEOTIDE SEQUENCE [LARGE SCALE GENOMIC DNA]</scope>
    <source>
        <strain evidence="4 5">CCFEE 5792</strain>
    </source>
</reference>
<proteinExistence type="inferred from homology"/>
<accession>A0AAV9N949</accession>
<keyword evidence="5" id="KW-1185">Reference proteome</keyword>
<comment type="caution">
    <text evidence="4">The sequence shown here is derived from an EMBL/GenBank/DDBJ whole genome shotgun (WGS) entry which is preliminary data.</text>
</comment>
<gene>
    <name evidence="4" type="ORF">LTR84_002835</name>
</gene>
<comment type="similarity">
    <text evidence="1">Belongs to the NmrA-type oxidoreductase family.</text>
</comment>
<dbReference type="Gene3D" id="3.90.25.10">
    <property type="entry name" value="UDP-galactose 4-epimerase, domain 1"/>
    <property type="match status" value="1"/>
</dbReference>